<feature type="compositionally biased region" description="Basic and acidic residues" evidence="7">
    <location>
        <begin position="46"/>
        <end position="56"/>
    </location>
</feature>
<dbReference type="InterPro" id="IPR017441">
    <property type="entry name" value="Protein_kinase_ATP_BS"/>
</dbReference>
<dbReference type="CDD" id="cd14131">
    <property type="entry name" value="PKc_Mps1"/>
    <property type="match status" value="1"/>
</dbReference>
<dbReference type="GO" id="GO:0004674">
    <property type="term" value="F:protein serine/threonine kinase activity"/>
    <property type="evidence" value="ECO:0007669"/>
    <property type="project" value="UniProtKB-KW"/>
</dbReference>
<dbReference type="GeneID" id="77728795"/>
<keyword evidence="3 6" id="KW-0547">Nucleotide-binding</keyword>
<feature type="region of interest" description="Disordered" evidence="7">
    <location>
        <begin position="46"/>
        <end position="107"/>
    </location>
</feature>
<dbReference type="PROSITE" id="PS00108">
    <property type="entry name" value="PROTEIN_KINASE_ST"/>
    <property type="match status" value="1"/>
</dbReference>
<dbReference type="GO" id="GO:0098813">
    <property type="term" value="P:nuclear chromosome segregation"/>
    <property type="evidence" value="ECO:0007669"/>
    <property type="project" value="UniProtKB-ARBA"/>
</dbReference>
<dbReference type="GO" id="GO:0005634">
    <property type="term" value="C:nucleus"/>
    <property type="evidence" value="ECO:0007669"/>
    <property type="project" value="TreeGrafter"/>
</dbReference>
<feature type="domain" description="Protein kinase" evidence="8">
    <location>
        <begin position="270"/>
        <end position="560"/>
    </location>
</feature>
<dbReference type="Gene3D" id="1.10.510.10">
    <property type="entry name" value="Transferase(Phosphotransferase) domain 1"/>
    <property type="match status" value="1"/>
</dbReference>
<sequence length="620" mass="67201">MPAATRQPDIASAFDDLKLEGEDESFEVQVPDFHFDWGVVTDDRAAAASEAEERKGSHFSSNSGRTGHAKAGSGGIQGSERWTSPALSNALNTPPSARGGSPAYSSASSAHIMGLTDASTVSGSSLVPTPPYAPLGRGYMPRASGGSEGDGRFQRVVSAPVARMSPAPLIGERTREMDESLASTSTYRQHTATLRPTLAHSTSSNAVNGEREPAASGQTYQTPGLAERTLGHSTAASTSRRVGGLSRFGGPARRVIPPVEEQEGVNGTPYERIGTLGKGGSSKVYSVLCHTTRAMYALKRVALDRADAEAYQSYTNEIELLKRLRGHDRIIRLIDHQISFGPGNRPKILMMVMECGEIDFAALLDDQRGKPLNMNFVGLYWQQMLEAVHAVHLENVVHTDLKPANFVLVQGRLKIIDFGIAKAVANDTVNIQRDQQIGTVNYMSPEAIQRMNNQKVLKLSYPSDVWSLGCILYQMIYGSPPFQHIGGGPLPKMNAIANASHIIDFPTHAVPKPTPGRDEGAAAEWSIRVLPSAIDVMERCLKYRKEFRLTIPELLEHEFLKPRIDGEAGLPAGATSITPQQMAMLVKFIVEVHGKKPLPEGDTTASDLFEQLAQQNSRSE</sequence>
<dbReference type="InterPro" id="IPR000719">
    <property type="entry name" value="Prot_kinase_dom"/>
</dbReference>
<keyword evidence="10" id="KW-1185">Reference proteome</keyword>
<dbReference type="EMBL" id="JAKWFO010000005">
    <property type="protein sequence ID" value="KAI9636603.1"/>
    <property type="molecule type" value="Genomic_DNA"/>
</dbReference>
<dbReference type="GO" id="GO:0005524">
    <property type="term" value="F:ATP binding"/>
    <property type="evidence" value="ECO:0007669"/>
    <property type="project" value="UniProtKB-UniRule"/>
</dbReference>
<dbReference type="RefSeq" id="XP_052946380.1">
    <property type="nucleotide sequence ID" value="XM_053089590.1"/>
</dbReference>
<evidence type="ECO:0000259" key="8">
    <source>
        <dbReference type="PROSITE" id="PS50011"/>
    </source>
</evidence>
<dbReference type="FunFam" id="1.10.510.10:FF:000224">
    <property type="entry name" value="serine/threonine-protein kinase mph1 isoform X1"/>
    <property type="match status" value="1"/>
</dbReference>
<feature type="compositionally biased region" description="Polar residues" evidence="7">
    <location>
        <begin position="194"/>
        <end position="207"/>
    </location>
</feature>
<dbReference type="GO" id="GO:0007094">
    <property type="term" value="P:mitotic spindle assembly checkpoint signaling"/>
    <property type="evidence" value="ECO:0007669"/>
    <property type="project" value="TreeGrafter"/>
</dbReference>
<gene>
    <name evidence="9" type="ORF">MKK02DRAFT_37210</name>
</gene>
<dbReference type="AlphaFoldDB" id="A0AA38HA12"/>
<dbReference type="SMART" id="SM00220">
    <property type="entry name" value="S_TKc"/>
    <property type="match status" value="1"/>
</dbReference>
<evidence type="ECO:0000256" key="5">
    <source>
        <dbReference type="ARBA" id="ARBA00022840"/>
    </source>
</evidence>
<evidence type="ECO:0000256" key="7">
    <source>
        <dbReference type="SAM" id="MobiDB-lite"/>
    </source>
</evidence>
<proteinExistence type="predicted"/>
<dbReference type="PROSITE" id="PS00107">
    <property type="entry name" value="PROTEIN_KINASE_ATP"/>
    <property type="match status" value="1"/>
</dbReference>
<comment type="caution">
    <text evidence="9">The sequence shown here is derived from an EMBL/GenBank/DDBJ whole genome shotgun (WGS) entry which is preliminary data.</text>
</comment>
<dbReference type="PANTHER" id="PTHR22974">
    <property type="entry name" value="MIXED LINEAGE PROTEIN KINASE"/>
    <property type="match status" value="1"/>
</dbReference>
<dbReference type="FunFam" id="3.30.200.20:FF:000131">
    <property type="entry name" value="Dual specificity protein kinase TTK"/>
    <property type="match status" value="1"/>
</dbReference>
<dbReference type="GO" id="GO:0004712">
    <property type="term" value="F:protein serine/threonine/tyrosine kinase activity"/>
    <property type="evidence" value="ECO:0007669"/>
    <property type="project" value="TreeGrafter"/>
</dbReference>
<dbReference type="GO" id="GO:0033316">
    <property type="term" value="P:meiotic spindle assembly checkpoint signaling"/>
    <property type="evidence" value="ECO:0007669"/>
    <property type="project" value="TreeGrafter"/>
</dbReference>
<accession>A0AA38HA12</accession>
<feature type="region of interest" description="Disordered" evidence="7">
    <location>
        <begin position="194"/>
        <end position="252"/>
    </location>
</feature>
<dbReference type="Gene3D" id="3.30.200.20">
    <property type="entry name" value="Phosphorylase Kinase, domain 1"/>
    <property type="match status" value="1"/>
</dbReference>
<dbReference type="InterPro" id="IPR027084">
    <property type="entry name" value="Mps1_cat"/>
</dbReference>
<feature type="compositionally biased region" description="Low complexity" evidence="7">
    <location>
        <begin position="94"/>
        <end position="107"/>
    </location>
</feature>
<reference evidence="9" key="1">
    <citation type="journal article" date="2022" name="G3 (Bethesda)">
        <title>High quality genome of the basidiomycete yeast Dioszegia hungarica PDD-24b-2 isolated from cloud water.</title>
        <authorList>
            <person name="Jarrige D."/>
            <person name="Haridas S."/>
            <person name="Bleykasten-Grosshans C."/>
            <person name="Joly M."/>
            <person name="Nadalig T."/>
            <person name="Sancelme M."/>
            <person name="Vuilleumier S."/>
            <person name="Grigoriev I.V."/>
            <person name="Amato P."/>
            <person name="Bringel F."/>
        </authorList>
    </citation>
    <scope>NUCLEOTIDE SEQUENCE</scope>
    <source>
        <strain evidence="9">PDD-24b-2</strain>
    </source>
</reference>
<evidence type="ECO:0000256" key="4">
    <source>
        <dbReference type="ARBA" id="ARBA00022777"/>
    </source>
</evidence>
<evidence type="ECO:0000256" key="3">
    <source>
        <dbReference type="ARBA" id="ARBA00022741"/>
    </source>
</evidence>
<dbReference type="SUPFAM" id="SSF56112">
    <property type="entry name" value="Protein kinase-like (PK-like)"/>
    <property type="match status" value="1"/>
</dbReference>
<dbReference type="PROSITE" id="PS50011">
    <property type="entry name" value="PROTEIN_KINASE_DOM"/>
    <property type="match status" value="1"/>
</dbReference>
<feature type="compositionally biased region" description="Polar residues" evidence="7">
    <location>
        <begin position="231"/>
        <end position="240"/>
    </location>
</feature>
<dbReference type="InterPro" id="IPR011009">
    <property type="entry name" value="Kinase-like_dom_sf"/>
</dbReference>
<feature type="compositionally biased region" description="Polar residues" evidence="7">
    <location>
        <begin position="80"/>
        <end position="93"/>
    </location>
</feature>
<organism evidence="9 10">
    <name type="scientific">Dioszegia hungarica</name>
    <dbReference type="NCBI Taxonomy" id="4972"/>
    <lineage>
        <taxon>Eukaryota</taxon>
        <taxon>Fungi</taxon>
        <taxon>Dikarya</taxon>
        <taxon>Basidiomycota</taxon>
        <taxon>Agaricomycotina</taxon>
        <taxon>Tremellomycetes</taxon>
        <taxon>Tremellales</taxon>
        <taxon>Bulleribasidiaceae</taxon>
        <taxon>Dioszegia</taxon>
    </lineage>
</organism>
<keyword evidence="2" id="KW-0808">Transferase</keyword>
<dbReference type="GO" id="GO:0034501">
    <property type="term" value="P:protein localization to kinetochore"/>
    <property type="evidence" value="ECO:0007669"/>
    <property type="project" value="TreeGrafter"/>
</dbReference>
<keyword evidence="1" id="KW-0723">Serine/threonine-protein kinase</keyword>
<evidence type="ECO:0000256" key="2">
    <source>
        <dbReference type="ARBA" id="ARBA00022679"/>
    </source>
</evidence>
<dbReference type="PANTHER" id="PTHR22974:SF21">
    <property type="entry name" value="DUAL SPECIFICITY PROTEIN KINASE TTK"/>
    <property type="match status" value="1"/>
</dbReference>
<dbReference type="GO" id="GO:0000776">
    <property type="term" value="C:kinetochore"/>
    <property type="evidence" value="ECO:0007669"/>
    <property type="project" value="TreeGrafter"/>
</dbReference>
<dbReference type="InterPro" id="IPR008271">
    <property type="entry name" value="Ser/Thr_kinase_AS"/>
</dbReference>
<evidence type="ECO:0000256" key="6">
    <source>
        <dbReference type="PROSITE-ProRule" id="PRU10141"/>
    </source>
</evidence>
<evidence type="ECO:0000256" key="1">
    <source>
        <dbReference type="ARBA" id="ARBA00022527"/>
    </source>
</evidence>
<dbReference type="Proteomes" id="UP001164286">
    <property type="component" value="Unassembled WGS sequence"/>
</dbReference>
<feature type="binding site" evidence="6">
    <location>
        <position position="299"/>
    </location>
    <ligand>
        <name>ATP</name>
        <dbReference type="ChEBI" id="CHEBI:30616"/>
    </ligand>
</feature>
<keyword evidence="5 6" id="KW-0067">ATP-binding</keyword>
<evidence type="ECO:0000313" key="9">
    <source>
        <dbReference type="EMBL" id="KAI9636603.1"/>
    </source>
</evidence>
<protein>
    <submittedName>
        <fullName evidence="9">Kinase-like domain-containing protein</fullName>
    </submittedName>
</protein>
<name>A0AA38HA12_9TREE</name>
<keyword evidence="4 9" id="KW-0418">Kinase</keyword>
<dbReference type="Pfam" id="PF00069">
    <property type="entry name" value="Pkinase"/>
    <property type="match status" value="1"/>
</dbReference>
<evidence type="ECO:0000313" key="10">
    <source>
        <dbReference type="Proteomes" id="UP001164286"/>
    </source>
</evidence>